<dbReference type="Pfam" id="PF00009">
    <property type="entry name" value="GTP_EFTU"/>
    <property type="match status" value="1"/>
</dbReference>
<dbReference type="InterPro" id="IPR009000">
    <property type="entry name" value="Transl_B-barrel_sf"/>
</dbReference>
<dbReference type="SUPFAM" id="SSF54211">
    <property type="entry name" value="Ribosomal protein S5 domain 2-like"/>
    <property type="match status" value="1"/>
</dbReference>
<keyword evidence="1" id="KW-0547">Nucleotide-binding</keyword>
<dbReference type="GO" id="GO:0005829">
    <property type="term" value="C:cytosol"/>
    <property type="evidence" value="ECO:0007669"/>
    <property type="project" value="TreeGrafter"/>
</dbReference>
<feature type="domain" description="Tr-type G" evidence="4">
    <location>
        <begin position="21"/>
        <end position="219"/>
    </location>
</feature>
<gene>
    <name evidence="6" type="ORF">GWI33_003408</name>
</gene>
<name>A0A834MM36_RHYFE</name>
<evidence type="ECO:0000259" key="4">
    <source>
        <dbReference type="Pfam" id="PF00009"/>
    </source>
</evidence>
<evidence type="ECO:0000256" key="2">
    <source>
        <dbReference type="ARBA" id="ARBA00023134"/>
    </source>
</evidence>
<feature type="region of interest" description="Disordered" evidence="3">
    <location>
        <begin position="416"/>
        <end position="436"/>
    </location>
</feature>
<dbReference type="OrthoDB" id="364892at2759"/>
<dbReference type="FunFam" id="3.30.70.870:FF:000002">
    <property type="entry name" value="Translation elongation factor 2"/>
    <property type="match status" value="1"/>
</dbReference>
<dbReference type="SUPFAM" id="SSF52540">
    <property type="entry name" value="P-loop containing nucleoside triphosphate hydrolases"/>
    <property type="match status" value="1"/>
</dbReference>
<dbReference type="EMBL" id="JAACXV010000003">
    <property type="protein sequence ID" value="KAF7287776.1"/>
    <property type="molecule type" value="Genomic_DNA"/>
</dbReference>
<dbReference type="Gene3D" id="3.30.70.870">
    <property type="entry name" value="Elongation Factor G (Translational Gtpase), domain 3"/>
    <property type="match status" value="1"/>
</dbReference>
<sequence length="836" mass="94753">METIRPTAEELKICMRDPHCIRNVCILAHVDHGKTTVADLLLATNRLVSRRMAGLLRYLDDRPDEQERGITMKSSAVSLLNIIYDDDRQARQVGAAIRVCDGALILVDVVEGVCVQTRESISKAFEEQAKMILVINKLDRLILELDQDIDLMFQSIIKVIEDCNVIIAELYQYEFISTEVDIEDSGLLFSPDNGNVIFASAADGWAFTTQQVSKMFINMVKNETVESLNEKIWNFDCWIDSKGEIRLGAIEKHKPNLFIQLCLKTIVHVYQSIVVRMEKDKVPAILKKLNIENPTREMTTTNDCKTQVKAILSTWKPLAYTLLLQCLNIIPAPSSLSAQKIEYLLNVNHFVEDPFLNKCVQDMIPYFNVMSSAEGAPFIGYVSKMFCVNTKNLSQNAPKQFIPKPRQPGVPVQQLEGLSLNEKPKSSNDNELEEDKELTLEERISQVSNEIAVIALARIFTGSLNVGQEIFTLATGYLPSKDGLHLTNKYINKVKIKELYMLFGRELIQVDSVPAGNFCGIGGIESKVLRTATLSTKTDIVPLVEHPTFSPVVRYAVEPLNPKELPILRHGLKLLMHSDSCVQVIMQETGELVVLTAGDVHLDKCMEDLKKKFAKIEIQAIADVVKTNHELLKTIEEHQHNSLIDLIKQFSERTDREGIVLKEKTFKSEVTNRALIHAKEQIKSAFKSCSSLWENLVNKIWSIGKIHDCVNLLFNDTDDFKQNIFLETNIHDKRTLLAQCIINPFHNFCKAGPICEEPLMNCAFIIKKFQLIRDISPDKITPQMVSSEESCVRNFMKACFEKQEQRLMEPMYTTSIQVNTSILGKCFLTFEIINHL</sequence>
<evidence type="ECO:0000259" key="5">
    <source>
        <dbReference type="Pfam" id="PF14492"/>
    </source>
</evidence>
<dbReference type="GO" id="GO:0042256">
    <property type="term" value="P:cytosolic ribosome assembly"/>
    <property type="evidence" value="ECO:0007669"/>
    <property type="project" value="TreeGrafter"/>
</dbReference>
<dbReference type="CDD" id="cd16268">
    <property type="entry name" value="EF2_II"/>
    <property type="match status" value="1"/>
</dbReference>
<dbReference type="GO" id="GO:0043022">
    <property type="term" value="F:ribosome binding"/>
    <property type="evidence" value="ECO:0007669"/>
    <property type="project" value="TreeGrafter"/>
</dbReference>
<dbReference type="InterPro" id="IPR035647">
    <property type="entry name" value="EFG_III/V"/>
</dbReference>
<evidence type="ECO:0000256" key="1">
    <source>
        <dbReference type="ARBA" id="ARBA00022741"/>
    </source>
</evidence>
<feature type="domain" description="Elongation Factor G" evidence="5">
    <location>
        <begin position="551"/>
        <end position="613"/>
    </location>
</feature>
<protein>
    <submittedName>
        <fullName evidence="6">Uncharacterized protein</fullName>
    </submittedName>
</protein>
<dbReference type="PRINTS" id="PR00315">
    <property type="entry name" value="ELONGATNFCT"/>
</dbReference>
<reference evidence="6" key="1">
    <citation type="submission" date="2020-08" db="EMBL/GenBank/DDBJ databases">
        <title>Genome sequencing and assembly of the red palm weevil Rhynchophorus ferrugineus.</title>
        <authorList>
            <person name="Dias G.B."/>
            <person name="Bergman C.M."/>
            <person name="Manee M."/>
        </authorList>
    </citation>
    <scope>NUCLEOTIDE SEQUENCE</scope>
    <source>
        <strain evidence="6">AA-2017</strain>
        <tissue evidence="6">Whole larva</tissue>
    </source>
</reference>
<dbReference type="PANTHER" id="PTHR42908">
    <property type="entry name" value="TRANSLATION ELONGATION FACTOR-RELATED"/>
    <property type="match status" value="1"/>
</dbReference>
<accession>A0A834MM36</accession>
<dbReference type="Pfam" id="PF14492">
    <property type="entry name" value="EFG_III"/>
    <property type="match status" value="1"/>
</dbReference>
<dbReference type="Proteomes" id="UP000625711">
    <property type="component" value="Unassembled WGS sequence"/>
</dbReference>
<keyword evidence="7" id="KW-1185">Reference proteome</keyword>
<proteinExistence type="predicted"/>
<dbReference type="InterPro" id="IPR020568">
    <property type="entry name" value="Ribosomal_Su5_D2-typ_SF"/>
</dbReference>
<dbReference type="InterPro" id="IPR000795">
    <property type="entry name" value="T_Tr_GTP-bd_dom"/>
</dbReference>
<dbReference type="GO" id="GO:0005525">
    <property type="term" value="F:GTP binding"/>
    <property type="evidence" value="ECO:0007669"/>
    <property type="project" value="UniProtKB-KW"/>
</dbReference>
<evidence type="ECO:0000256" key="3">
    <source>
        <dbReference type="SAM" id="MobiDB-lite"/>
    </source>
</evidence>
<dbReference type="PANTHER" id="PTHR42908:SF3">
    <property type="entry name" value="ELONGATION FACTOR-LIKE GTPASE 1"/>
    <property type="match status" value="1"/>
</dbReference>
<comment type="caution">
    <text evidence="6">The sequence shown here is derived from an EMBL/GenBank/DDBJ whole genome shotgun (WGS) entry which is preliminary data.</text>
</comment>
<dbReference type="Gene3D" id="3.40.50.300">
    <property type="entry name" value="P-loop containing nucleotide triphosphate hydrolases"/>
    <property type="match status" value="2"/>
</dbReference>
<evidence type="ECO:0000313" key="7">
    <source>
        <dbReference type="Proteomes" id="UP000625711"/>
    </source>
</evidence>
<dbReference type="AlphaFoldDB" id="A0A834MM36"/>
<dbReference type="InterPro" id="IPR041095">
    <property type="entry name" value="EFG_II"/>
</dbReference>
<keyword evidence="2" id="KW-0342">GTP-binding</keyword>
<dbReference type="InterPro" id="IPR027417">
    <property type="entry name" value="P-loop_NTPase"/>
</dbReference>
<dbReference type="SUPFAM" id="SSF54980">
    <property type="entry name" value="EF-G C-terminal domain-like"/>
    <property type="match status" value="1"/>
</dbReference>
<evidence type="ECO:0000313" key="6">
    <source>
        <dbReference type="EMBL" id="KAF7287776.1"/>
    </source>
</evidence>
<dbReference type="SUPFAM" id="SSF50447">
    <property type="entry name" value="Translation proteins"/>
    <property type="match status" value="1"/>
</dbReference>
<dbReference type="GO" id="GO:1990904">
    <property type="term" value="C:ribonucleoprotein complex"/>
    <property type="evidence" value="ECO:0007669"/>
    <property type="project" value="TreeGrafter"/>
</dbReference>
<organism evidence="6 7">
    <name type="scientific">Rhynchophorus ferrugineus</name>
    <name type="common">Red palm weevil</name>
    <name type="synonym">Curculio ferrugineus</name>
    <dbReference type="NCBI Taxonomy" id="354439"/>
    <lineage>
        <taxon>Eukaryota</taxon>
        <taxon>Metazoa</taxon>
        <taxon>Ecdysozoa</taxon>
        <taxon>Arthropoda</taxon>
        <taxon>Hexapoda</taxon>
        <taxon>Insecta</taxon>
        <taxon>Pterygota</taxon>
        <taxon>Neoptera</taxon>
        <taxon>Endopterygota</taxon>
        <taxon>Coleoptera</taxon>
        <taxon>Polyphaga</taxon>
        <taxon>Cucujiformia</taxon>
        <taxon>Curculionidae</taxon>
        <taxon>Dryophthorinae</taxon>
        <taxon>Rhynchophorus</taxon>
    </lineage>
</organism>
<dbReference type="GO" id="GO:0003924">
    <property type="term" value="F:GTPase activity"/>
    <property type="evidence" value="ECO:0007669"/>
    <property type="project" value="InterPro"/>
</dbReference>
<dbReference type="Gene3D" id="2.40.30.10">
    <property type="entry name" value="Translation factors"/>
    <property type="match status" value="1"/>
</dbReference>